<accession>D5WNK9</accession>
<sequence length="75" mass="8264">MATVTCDYPYAVDERKFARISQVARGVTNIPNLQPTWTLRGDRVFVTIGGLGSTEAIQIRLALANDHVNVKCSED</sequence>
<dbReference type="HOGENOM" id="CLU_2664098_0_0_4"/>
<protein>
    <submittedName>
        <fullName evidence="1">Uncharacterized protein</fullName>
    </submittedName>
</protein>
<name>D5WNK9_PARAM</name>
<proteinExistence type="predicted"/>
<geneLocation type="plasmid" evidence="1 2">
    <name>pBC201</name>
</geneLocation>
<evidence type="ECO:0000313" key="2">
    <source>
        <dbReference type="Proteomes" id="UP000002190"/>
    </source>
</evidence>
<gene>
    <name evidence="1" type="ordered locus">BC1002_7142</name>
</gene>
<organism evidence="1 2">
    <name type="scientific">Paraburkholderia atlantica</name>
    <dbReference type="NCBI Taxonomy" id="2654982"/>
    <lineage>
        <taxon>Bacteria</taxon>
        <taxon>Pseudomonadati</taxon>
        <taxon>Pseudomonadota</taxon>
        <taxon>Betaproteobacteria</taxon>
        <taxon>Burkholderiales</taxon>
        <taxon>Burkholderiaceae</taxon>
        <taxon>Paraburkholderia</taxon>
    </lineage>
</organism>
<dbReference type="KEGG" id="bge:BC1002_7142"/>
<reference evidence="2" key="1">
    <citation type="submission" date="2010-04" db="EMBL/GenBank/DDBJ databases">
        <title>Complete sequence of plasmid 1 of Burkholderia sp. CCGE1002.</title>
        <authorList>
            <consortium name="US DOE Joint Genome Institute"/>
            <person name="Lucas S."/>
            <person name="Copeland A."/>
            <person name="Lapidus A."/>
            <person name="Cheng J.-F."/>
            <person name="Bruce D."/>
            <person name="Goodwin L."/>
            <person name="Pitluck S."/>
            <person name="Chertkov O."/>
            <person name="Detter J.C."/>
            <person name="Han C."/>
            <person name="Tapia R."/>
            <person name="Land M."/>
            <person name="Hauser L."/>
            <person name="Kyrpides N."/>
            <person name="Ovchinnikova G."/>
            <person name="Martinez-Romero E."/>
            <person name="Hernandez M.A.R."/>
            <person name="Tiedje J.M."/>
            <person name="Woyke T."/>
        </authorList>
    </citation>
    <scope>NUCLEOTIDE SEQUENCE [LARGE SCALE GENOMIC DNA]</scope>
    <source>
        <strain evidence="2">CCGE1002</strain>
        <plasmid evidence="2">pBC201</plasmid>
    </source>
</reference>
<reference evidence="1 2" key="2">
    <citation type="journal article" date="2012" name="J. Bacteriol.">
        <title>Genome Sequences of Burkholderia sp. Strains CCGE1002 and H160, Isolated from Legume Nodules in Mexico and Brazil.</title>
        <authorList>
            <person name="Ormeno-Orrillo E."/>
            <person name="Rogel M.A."/>
            <person name="Chueire L.M."/>
            <person name="Tiedje J.M."/>
            <person name="Martinez-Romero E."/>
            <person name="Hungria M."/>
        </authorList>
    </citation>
    <scope>NUCLEOTIDE SEQUENCE [LARGE SCALE GENOMIC DNA]</scope>
    <source>
        <strain evidence="1 2">CCGE1002</strain>
        <plasmid evidence="2">pBC201</plasmid>
    </source>
</reference>
<evidence type="ECO:0000313" key="1">
    <source>
        <dbReference type="EMBL" id="ADG20888.1"/>
    </source>
</evidence>
<keyword evidence="1" id="KW-0614">Plasmid</keyword>
<dbReference type="Proteomes" id="UP000002190">
    <property type="component" value="Plasmid pBC201"/>
</dbReference>
<dbReference type="AlphaFoldDB" id="D5WNK9"/>
<dbReference type="EMBL" id="CP002016">
    <property type="protein sequence ID" value="ADG20888.1"/>
    <property type="molecule type" value="Genomic_DNA"/>
</dbReference>